<feature type="DNA-binding region" description="H-T-H motif" evidence="4">
    <location>
        <begin position="34"/>
        <end position="53"/>
    </location>
</feature>
<dbReference type="SUPFAM" id="SSF46689">
    <property type="entry name" value="Homeodomain-like"/>
    <property type="match status" value="1"/>
</dbReference>
<protein>
    <submittedName>
        <fullName evidence="6">TetR family transcriptional regulator</fullName>
    </submittedName>
</protein>
<dbReference type="GO" id="GO:0003677">
    <property type="term" value="F:DNA binding"/>
    <property type="evidence" value="ECO:0007669"/>
    <property type="project" value="UniProtKB-UniRule"/>
</dbReference>
<feature type="domain" description="HTH tetR-type" evidence="5">
    <location>
        <begin position="11"/>
        <end position="71"/>
    </location>
</feature>
<dbReference type="Pfam" id="PF21943">
    <property type="entry name" value="TetR_C_46"/>
    <property type="match status" value="1"/>
</dbReference>
<dbReference type="PRINTS" id="PR00455">
    <property type="entry name" value="HTHTETR"/>
</dbReference>
<proteinExistence type="predicted"/>
<dbReference type="RefSeq" id="WP_101627989.1">
    <property type="nucleotide sequence ID" value="NZ_PKKJ01000003.1"/>
</dbReference>
<dbReference type="PROSITE" id="PS50977">
    <property type="entry name" value="HTH_TETR_2"/>
    <property type="match status" value="1"/>
</dbReference>
<dbReference type="Gene3D" id="1.10.357.10">
    <property type="entry name" value="Tetracycline Repressor, domain 2"/>
    <property type="match status" value="1"/>
</dbReference>
<accession>A0A2I1I5Q7</accession>
<dbReference type="FunFam" id="1.10.10.60:FF:000141">
    <property type="entry name" value="TetR family transcriptional regulator"/>
    <property type="match status" value="1"/>
</dbReference>
<dbReference type="InterPro" id="IPR009057">
    <property type="entry name" value="Homeodomain-like_sf"/>
</dbReference>
<evidence type="ECO:0000313" key="7">
    <source>
        <dbReference type="Proteomes" id="UP000234545"/>
    </source>
</evidence>
<keyword evidence="3" id="KW-0804">Transcription</keyword>
<dbReference type="InterPro" id="IPR001647">
    <property type="entry name" value="HTH_TetR"/>
</dbReference>
<dbReference type="AlphaFoldDB" id="A0A2I1I5Q7"/>
<organism evidence="6 7">
    <name type="scientific">Schaalia turicensis</name>
    <dbReference type="NCBI Taxonomy" id="131111"/>
    <lineage>
        <taxon>Bacteria</taxon>
        <taxon>Bacillati</taxon>
        <taxon>Actinomycetota</taxon>
        <taxon>Actinomycetes</taxon>
        <taxon>Actinomycetales</taxon>
        <taxon>Actinomycetaceae</taxon>
        <taxon>Schaalia</taxon>
    </lineage>
</organism>
<dbReference type="InterPro" id="IPR023772">
    <property type="entry name" value="DNA-bd_HTH_TetR-type_CS"/>
</dbReference>
<dbReference type="SUPFAM" id="SSF48498">
    <property type="entry name" value="Tetracyclin repressor-like, C-terminal domain"/>
    <property type="match status" value="1"/>
</dbReference>
<dbReference type="PANTHER" id="PTHR43479:SF11">
    <property type="entry name" value="ACREF_ENVCD OPERON REPRESSOR-RELATED"/>
    <property type="match status" value="1"/>
</dbReference>
<dbReference type="PANTHER" id="PTHR43479">
    <property type="entry name" value="ACREF/ENVCD OPERON REPRESSOR-RELATED"/>
    <property type="match status" value="1"/>
</dbReference>
<evidence type="ECO:0000313" key="6">
    <source>
        <dbReference type="EMBL" id="PKY66476.1"/>
    </source>
</evidence>
<reference evidence="6 7" key="1">
    <citation type="submission" date="2017-12" db="EMBL/GenBank/DDBJ databases">
        <title>Phylogenetic diversity of female urinary microbiome.</title>
        <authorList>
            <person name="Thomas-White K."/>
            <person name="Wolfe A.J."/>
        </authorList>
    </citation>
    <scope>NUCLEOTIDE SEQUENCE [LARGE SCALE GENOMIC DNA]</scope>
    <source>
        <strain evidence="6 7">UMB0250</strain>
    </source>
</reference>
<sequence length="211" mass="23722">MSEKRTRMSGFERREQLVEIGRSLFAQKGFDASSVEEIASKAKVSKPVIYEHFGGKEGLYAVIVDREVQALVTKLHTSLESSARPRILLENATLALLDYIESHTDGFRVLVRDAPTDRTQGSFSSVLGDVASRVEYLLAEQFSHTDINTNLAPLYAQMLVGLIAQVGQWWLDDRRMKKDEVAAHVVNLVWNGIRNMRPSPSLVVRSEDFSQ</sequence>
<evidence type="ECO:0000256" key="2">
    <source>
        <dbReference type="ARBA" id="ARBA00023125"/>
    </source>
</evidence>
<dbReference type="EMBL" id="PKKJ01000003">
    <property type="protein sequence ID" value="PKY66476.1"/>
    <property type="molecule type" value="Genomic_DNA"/>
</dbReference>
<keyword evidence="2 4" id="KW-0238">DNA-binding</keyword>
<dbReference type="Proteomes" id="UP000234545">
    <property type="component" value="Unassembled WGS sequence"/>
</dbReference>
<dbReference type="InterPro" id="IPR050624">
    <property type="entry name" value="HTH-type_Tx_Regulator"/>
</dbReference>
<evidence type="ECO:0000259" key="5">
    <source>
        <dbReference type="PROSITE" id="PS50977"/>
    </source>
</evidence>
<evidence type="ECO:0000256" key="4">
    <source>
        <dbReference type="PROSITE-ProRule" id="PRU00335"/>
    </source>
</evidence>
<dbReference type="OrthoDB" id="70491at2"/>
<name>A0A2I1I5Q7_9ACTO</name>
<evidence type="ECO:0000256" key="3">
    <source>
        <dbReference type="ARBA" id="ARBA00023163"/>
    </source>
</evidence>
<dbReference type="InterPro" id="IPR036271">
    <property type="entry name" value="Tet_transcr_reg_TetR-rel_C_sf"/>
</dbReference>
<comment type="caution">
    <text evidence="6">The sequence shown here is derived from an EMBL/GenBank/DDBJ whole genome shotgun (WGS) entry which is preliminary data.</text>
</comment>
<keyword evidence="1" id="KW-0805">Transcription regulation</keyword>
<dbReference type="PROSITE" id="PS01081">
    <property type="entry name" value="HTH_TETR_1"/>
    <property type="match status" value="1"/>
</dbReference>
<dbReference type="Pfam" id="PF00440">
    <property type="entry name" value="TetR_N"/>
    <property type="match status" value="1"/>
</dbReference>
<gene>
    <name evidence="6" type="ORF">CYJ25_04425</name>
</gene>
<evidence type="ECO:0000256" key="1">
    <source>
        <dbReference type="ARBA" id="ARBA00023015"/>
    </source>
</evidence>
<dbReference type="GO" id="GO:0045892">
    <property type="term" value="P:negative regulation of DNA-templated transcription"/>
    <property type="evidence" value="ECO:0007669"/>
    <property type="project" value="UniProtKB-ARBA"/>
</dbReference>
<dbReference type="InterPro" id="IPR054129">
    <property type="entry name" value="DesT_TetR_C"/>
</dbReference>